<dbReference type="SUPFAM" id="SSF53474">
    <property type="entry name" value="alpha/beta-Hydrolases"/>
    <property type="match status" value="1"/>
</dbReference>
<comment type="similarity">
    <text evidence="1">Belongs to the type-B carboxylesterase/lipase family.</text>
</comment>
<accession>A0AAE1LEQ3</accession>
<comment type="caution">
    <text evidence="6">The sequence shown here is derived from an EMBL/GenBank/DDBJ whole genome shotgun (WGS) entry which is preliminary data.</text>
</comment>
<dbReference type="PANTHER" id="PTHR43903">
    <property type="entry name" value="NEUROLIGIN"/>
    <property type="match status" value="1"/>
</dbReference>
<feature type="region of interest" description="Disordered" evidence="3">
    <location>
        <begin position="592"/>
        <end position="629"/>
    </location>
</feature>
<feature type="compositionally biased region" description="Gly residues" evidence="3">
    <location>
        <begin position="654"/>
        <end position="666"/>
    </location>
</feature>
<dbReference type="InterPro" id="IPR029058">
    <property type="entry name" value="AB_hydrolase_fold"/>
</dbReference>
<keyword evidence="4" id="KW-1133">Transmembrane helix</keyword>
<feature type="transmembrane region" description="Helical" evidence="4">
    <location>
        <begin position="540"/>
        <end position="565"/>
    </location>
</feature>
<keyword evidence="4" id="KW-0812">Transmembrane</keyword>
<feature type="compositionally biased region" description="Low complexity" evidence="3">
    <location>
        <begin position="763"/>
        <end position="782"/>
    </location>
</feature>
<feature type="non-terminal residue" evidence="6">
    <location>
        <position position="1"/>
    </location>
</feature>
<feature type="region of interest" description="Disordered" evidence="3">
    <location>
        <begin position="643"/>
        <end position="710"/>
    </location>
</feature>
<evidence type="ECO:0000313" key="6">
    <source>
        <dbReference type="EMBL" id="KAK3916938.1"/>
    </source>
</evidence>
<feature type="compositionally biased region" description="Basic and acidic residues" evidence="3">
    <location>
        <begin position="673"/>
        <end position="683"/>
    </location>
</feature>
<name>A0AAE1LEQ3_9NEOP</name>
<evidence type="ECO:0000256" key="1">
    <source>
        <dbReference type="ARBA" id="ARBA00005964"/>
    </source>
</evidence>
<evidence type="ECO:0000256" key="4">
    <source>
        <dbReference type="SAM" id="Phobius"/>
    </source>
</evidence>
<feature type="compositionally biased region" description="Pro residues" evidence="3">
    <location>
        <begin position="895"/>
        <end position="906"/>
    </location>
</feature>
<gene>
    <name evidence="6" type="ORF">KUF71_006646</name>
</gene>
<reference evidence="6" key="2">
    <citation type="journal article" date="2023" name="BMC Genomics">
        <title>Pest status, molecular evolution, and epigenetic factors derived from the genome assembly of Frankliniella fusca, a thysanopteran phytovirus vector.</title>
        <authorList>
            <person name="Catto M.A."/>
            <person name="Labadie P.E."/>
            <person name="Jacobson A.L."/>
            <person name="Kennedy G.G."/>
            <person name="Srinivasan R."/>
            <person name="Hunt B.G."/>
        </authorList>
    </citation>
    <scope>NUCLEOTIDE SEQUENCE</scope>
    <source>
        <strain evidence="6">PL_HMW_Pooled</strain>
    </source>
</reference>
<sequence>SARSSRLPVIVYIHGESLEWNAGTPYDGSVLAAYGNVIVVTFNFRLGILGFLRPGVHDNTVSNFGLLDQVAALQWVKDNIEALGGDPHSVTLMGHTTGAACAALLLVSPVSSSLFRRAVLMSGTALSDWALTPSPLQYTIQVAEGLNCPLSDELAACLRRKRLSDLLAVAAKVSRPDFKTPFGPVVDGSVIPNEPERLMGEYRELFSRYELLLGVTEQEAYHLLDAKSLSFGVEQRDRDALLKRYTHARFEKLPDVALARTLAEYAQDPALAHPVAAEGQRDLLLAILSDARVTAPVVRTAELHAEAKQKSFLYVFTHRTKARNYPAVDQSVQGDELAYVFGLPLTPANLRPGRTFTLDEKHLAEQVITLWTNFAKTGDPNIPRTQSHLYWREFDSHSMAYLNISIPSSVEYRYREQQMKYWNHDLPRLLRDPQSARWPDRPDQDQDEDDDDTDDREGGAAYGVPRLYRPRPRDPYDQEHRPVYGTLVNGQGDTPQPVGALGGLGLGGRRTDLDVTVGGLGRDHDDEQAEEVSRVAPSTLALSVVIVVGISFLLVNVCAFGFLYYKKNRLRMQQQFFTSQCRGGGLDDDGDDAYTKKAPTQADGAFSCGASPLPPPAPPPLPPPHQHRPSLGQRIRLLLGAGSARPGRRQARGAGVGAPSGPGHGPGHGHGHGRADSRDDLYEAVRGASRSTSRLGRARTSRDDTADVHSMSKVRDWVAQEVVQRCSPGFLRRGRRPSGKAPLSPSSSLDQAEAEGRPERSAAHSPTAAAARPAPTLGPGPAVQKVSVAVDATPAARSSSVLRQLPIELSKSMDETSRCGTQGEDARPGPGPGPSGSAVAGMTRSTPALCSRPSLQRGEAVSADEPDGPERRRSTASIHLDLQPSVVDILVAPGPHSPPASPPSSPPAQLHSFLGARDVNVTSRDEHRDEGAAPGGEQCGCGPEEALDNIRRRNFP</sequence>
<evidence type="ECO:0000313" key="7">
    <source>
        <dbReference type="Proteomes" id="UP001219518"/>
    </source>
</evidence>
<reference evidence="6" key="1">
    <citation type="submission" date="2021-07" db="EMBL/GenBank/DDBJ databases">
        <authorList>
            <person name="Catto M.A."/>
            <person name="Jacobson A."/>
            <person name="Kennedy G."/>
            <person name="Labadie P."/>
            <person name="Hunt B.G."/>
            <person name="Srinivasan R."/>
        </authorList>
    </citation>
    <scope>NUCLEOTIDE SEQUENCE</scope>
    <source>
        <strain evidence="6">PL_HMW_Pooled</strain>
        <tissue evidence="6">Head</tissue>
    </source>
</reference>
<keyword evidence="4" id="KW-0472">Membrane</keyword>
<feature type="domain" description="Carboxylesterase type B" evidence="5">
    <location>
        <begin position="3"/>
        <end position="422"/>
    </location>
</feature>
<feature type="region of interest" description="Disordered" evidence="3">
    <location>
        <begin position="806"/>
        <end position="956"/>
    </location>
</feature>
<dbReference type="Gene3D" id="3.40.50.1820">
    <property type="entry name" value="alpha/beta hydrolase"/>
    <property type="match status" value="1"/>
</dbReference>
<protein>
    <submittedName>
        <fullName evidence="6">Neuroligin-3</fullName>
    </submittedName>
</protein>
<keyword evidence="2" id="KW-0325">Glycoprotein</keyword>
<dbReference type="InterPro" id="IPR002018">
    <property type="entry name" value="CarbesteraseB"/>
</dbReference>
<feature type="region of interest" description="Disordered" evidence="3">
    <location>
        <begin position="729"/>
        <end position="782"/>
    </location>
</feature>
<dbReference type="InterPro" id="IPR051093">
    <property type="entry name" value="Neuroligin/BSAL"/>
</dbReference>
<feature type="compositionally biased region" description="Basic and acidic residues" evidence="3">
    <location>
        <begin position="471"/>
        <end position="481"/>
    </location>
</feature>
<feature type="region of interest" description="Disordered" evidence="3">
    <location>
        <begin position="432"/>
        <end position="481"/>
    </location>
</feature>
<organism evidence="6 7">
    <name type="scientific">Frankliniella fusca</name>
    <dbReference type="NCBI Taxonomy" id="407009"/>
    <lineage>
        <taxon>Eukaryota</taxon>
        <taxon>Metazoa</taxon>
        <taxon>Ecdysozoa</taxon>
        <taxon>Arthropoda</taxon>
        <taxon>Hexapoda</taxon>
        <taxon>Insecta</taxon>
        <taxon>Pterygota</taxon>
        <taxon>Neoptera</taxon>
        <taxon>Paraneoptera</taxon>
        <taxon>Thysanoptera</taxon>
        <taxon>Terebrantia</taxon>
        <taxon>Thripoidea</taxon>
        <taxon>Thripidae</taxon>
        <taxon>Frankliniella</taxon>
    </lineage>
</organism>
<dbReference type="AlphaFoldDB" id="A0AAE1LEQ3"/>
<feature type="non-terminal residue" evidence="6">
    <location>
        <position position="956"/>
    </location>
</feature>
<evidence type="ECO:0000256" key="2">
    <source>
        <dbReference type="ARBA" id="ARBA00023180"/>
    </source>
</evidence>
<dbReference type="Pfam" id="PF00135">
    <property type="entry name" value="COesterase"/>
    <property type="match status" value="1"/>
</dbReference>
<dbReference type="Proteomes" id="UP001219518">
    <property type="component" value="Unassembled WGS sequence"/>
</dbReference>
<evidence type="ECO:0000259" key="5">
    <source>
        <dbReference type="Pfam" id="PF00135"/>
    </source>
</evidence>
<feature type="compositionally biased region" description="Acidic residues" evidence="3">
    <location>
        <begin position="445"/>
        <end position="455"/>
    </location>
</feature>
<evidence type="ECO:0000256" key="3">
    <source>
        <dbReference type="SAM" id="MobiDB-lite"/>
    </source>
</evidence>
<dbReference type="EMBL" id="JAHWGI010000641">
    <property type="protein sequence ID" value="KAK3916938.1"/>
    <property type="molecule type" value="Genomic_DNA"/>
</dbReference>
<keyword evidence="7" id="KW-1185">Reference proteome</keyword>
<proteinExistence type="inferred from homology"/>
<feature type="compositionally biased region" description="Pro residues" evidence="3">
    <location>
        <begin position="612"/>
        <end position="624"/>
    </location>
</feature>